<name>A0ABM0GNS5_SACKO</name>
<evidence type="ECO:0000256" key="4">
    <source>
        <dbReference type="ARBA" id="ARBA00023136"/>
    </source>
</evidence>
<feature type="transmembrane region" description="Helical" evidence="5">
    <location>
        <begin position="245"/>
        <end position="267"/>
    </location>
</feature>
<dbReference type="Proteomes" id="UP000694865">
    <property type="component" value="Unplaced"/>
</dbReference>
<dbReference type="InterPro" id="IPR050307">
    <property type="entry name" value="Sterol_Desaturase_Related"/>
</dbReference>
<evidence type="ECO:0000256" key="5">
    <source>
        <dbReference type="SAM" id="Phobius"/>
    </source>
</evidence>
<keyword evidence="2 5" id="KW-0812">Transmembrane</keyword>
<comment type="subcellular location">
    <subcellularLocation>
        <location evidence="1">Membrane</location>
    </subcellularLocation>
</comment>
<keyword evidence="3 5" id="KW-1133">Transmembrane helix</keyword>
<dbReference type="RefSeq" id="XP_002734028.1">
    <property type="nucleotide sequence ID" value="XM_002733982.2"/>
</dbReference>
<protein>
    <submittedName>
        <fullName evidence="8">Fatty acid hydroxylase domain-containing protein 2-like</fullName>
    </submittedName>
</protein>
<organism evidence="7 8">
    <name type="scientific">Saccoglossus kowalevskii</name>
    <name type="common">Acorn worm</name>
    <dbReference type="NCBI Taxonomy" id="10224"/>
    <lineage>
        <taxon>Eukaryota</taxon>
        <taxon>Metazoa</taxon>
        <taxon>Hemichordata</taxon>
        <taxon>Enteropneusta</taxon>
        <taxon>Harrimaniidae</taxon>
        <taxon>Saccoglossus</taxon>
    </lineage>
</organism>
<evidence type="ECO:0000313" key="7">
    <source>
        <dbReference type="Proteomes" id="UP000694865"/>
    </source>
</evidence>
<proteinExistence type="predicted"/>
<dbReference type="Pfam" id="PF04116">
    <property type="entry name" value="FA_hydroxylase"/>
    <property type="match status" value="1"/>
</dbReference>
<keyword evidence="4 5" id="KW-0472">Membrane</keyword>
<evidence type="ECO:0000313" key="8">
    <source>
        <dbReference type="RefSeq" id="XP_002734028.1"/>
    </source>
</evidence>
<evidence type="ECO:0000256" key="3">
    <source>
        <dbReference type="ARBA" id="ARBA00022989"/>
    </source>
</evidence>
<feature type="transmembrane region" description="Helical" evidence="5">
    <location>
        <begin position="86"/>
        <end position="112"/>
    </location>
</feature>
<evidence type="ECO:0000256" key="2">
    <source>
        <dbReference type="ARBA" id="ARBA00022692"/>
    </source>
</evidence>
<feature type="transmembrane region" description="Helical" evidence="5">
    <location>
        <begin position="38"/>
        <end position="56"/>
    </location>
</feature>
<dbReference type="GeneID" id="100373768"/>
<feature type="domain" description="Fatty acid hydroxylase" evidence="6">
    <location>
        <begin position="187"/>
        <end position="310"/>
    </location>
</feature>
<reference evidence="8" key="1">
    <citation type="submission" date="2025-08" db="UniProtKB">
        <authorList>
            <consortium name="RefSeq"/>
        </authorList>
    </citation>
    <scope>IDENTIFICATION</scope>
    <source>
        <tissue evidence="8">Testes</tissue>
    </source>
</reference>
<dbReference type="InterPro" id="IPR006694">
    <property type="entry name" value="Fatty_acid_hydroxylase"/>
</dbReference>
<gene>
    <name evidence="8" type="primary">LOC100373768</name>
</gene>
<evidence type="ECO:0000259" key="6">
    <source>
        <dbReference type="Pfam" id="PF04116"/>
    </source>
</evidence>
<feature type="transmembrane region" description="Helical" evidence="5">
    <location>
        <begin position="146"/>
        <end position="167"/>
    </location>
</feature>
<keyword evidence="7" id="KW-1185">Reference proteome</keyword>
<sequence>MQEKVMEQSCRQAPALAENPAPQKTDRLAQSFDSIRKYMFITGSALLVFIALRNSLTWHLQRFWGASGNFWQYRWEQVYDYWEGDAWTLAVIGTVVVTTIPYWLFASMFLFIDYTGKPAFLLKYKTQPEKNAPVDPVRFRNAILTVIFNQTVFSVPFICVMYHIYTWRGVDFGRELPTFQWVIFELVVFNLVEEFGFYYTHRTLHHPALYKHIHKLHHEWTAPISVISLYAHPVEHILSNMLPPMLGPLIMGSHIATSWLWFVIALLSTNVAHCGYHFPLLPSPEAHDFHHLKFTNNFGVLGVLDRLHGTDEQFRASKAYQRHFMLLSLTPVSQQFPDSPKKKSE</sequence>
<evidence type="ECO:0000256" key="1">
    <source>
        <dbReference type="ARBA" id="ARBA00004370"/>
    </source>
</evidence>
<accession>A0ABM0GNS5</accession>
<dbReference type="PANTHER" id="PTHR11863">
    <property type="entry name" value="STEROL DESATURASE"/>
    <property type="match status" value="1"/>
</dbReference>